<sequence length="157" mass="16806">MPTGANPPHMINSPKPGGSPRTLIIGTGAVAATLFAFWCTERYLQTDVESQRPNWQQRVNIIGEQSTQGTRNANVSSATEPRSGGSAQIPLPNNDVDRGSNVFRTVFSAVSAGKDVEHGAQASYNSQRKNAEGTTYTKAGSYASGYKEKPQDYGKTP</sequence>
<evidence type="ECO:0000256" key="2">
    <source>
        <dbReference type="SAM" id="Phobius"/>
    </source>
</evidence>
<keyword evidence="2" id="KW-0812">Transmembrane</keyword>
<name>A0AAW0G6D9_9APHY</name>
<feature type="transmembrane region" description="Helical" evidence="2">
    <location>
        <begin position="20"/>
        <end position="39"/>
    </location>
</feature>
<keyword evidence="2" id="KW-0472">Membrane</keyword>
<reference evidence="3 4" key="1">
    <citation type="submission" date="2022-09" db="EMBL/GenBank/DDBJ databases">
        <authorList>
            <person name="Palmer J.M."/>
        </authorList>
    </citation>
    <scope>NUCLEOTIDE SEQUENCE [LARGE SCALE GENOMIC DNA]</scope>
    <source>
        <strain evidence="3 4">DSM 7382</strain>
    </source>
</reference>
<comment type="caution">
    <text evidence="3">The sequence shown here is derived from an EMBL/GenBank/DDBJ whole genome shotgun (WGS) entry which is preliminary data.</text>
</comment>
<feature type="region of interest" description="Disordered" evidence="1">
    <location>
        <begin position="60"/>
        <end position="98"/>
    </location>
</feature>
<evidence type="ECO:0000313" key="3">
    <source>
        <dbReference type="EMBL" id="KAK7684550.1"/>
    </source>
</evidence>
<dbReference type="Proteomes" id="UP001385951">
    <property type="component" value="Unassembled WGS sequence"/>
</dbReference>
<organism evidence="3 4">
    <name type="scientific">Cerrena zonata</name>
    <dbReference type="NCBI Taxonomy" id="2478898"/>
    <lineage>
        <taxon>Eukaryota</taxon>
        <taxon>Fungi</taxon>
        <taxon>Dikarya</taxon>
        <taxon>Basidiomycota</taxon>
        <taxon>Agaricomycotina</taxon>
        <taxon>Agaricomycetes</taxon>
        <taxon>Polyporales</taxon>
        <taxon>Cerrenaceae</taxon>
        <taxon>Cerrena</taxon>
    </lineage>
</organism>
<feature type="compositionally biased region" description="Basic and acidic residues" evidence="1">
    <location>
        <begin position="146"/>
        <end position="157"/>
    </location>
</feature>
<proteinExistence type="predicted"/>
<dbReference type="AlphaFoldDB" id="A0AAW0G6D9"/>
<keyword evidence="4" id="KW-1185">Reference proteome</keyword>
<dbReference type="EMBL" id="JASBNA010000025">
    <property type="protein sequence ID" value="KAK7684550.1"/>
    <property type="molecule type" value="Genomic_DNA"/>
</dbReference>
<feature type="region of interest" description="Disordered" evidence="1">
    <location>
        <begin position="117"/>
        <end position="157"/>
    </location>
</feature>
<evidence type="ECO:0000313" key="4">
    <source>
        <dbReference type="Proteomes" id="UP001385951"/>
    </source>
</evidence>
<protein>
    <submittedName>
        <fullName evidence="3">Uncharacterized protein</fullName>
    </submittedName>
</protein>
<feature type="compositionally biased region" description="Polar residues" evidence="1">
    <location>
        <begin position="60"/>
        <end position="80"/>
    </location>
</feature>
<evidence type="ECO:0000256" key="1">
    <source>
        <dbReference type="SAM" id="MobiDB-lite"/>
    </source>
</evidence>
<accession>A0AAW0G6D9</accession>
<gene>
    <name evidence="3" type="ORF">QCA50_012497</name>
</gene>
<feature type="compositionally biased region" description="Polar residues" evidence="1">
    <location>
        <begin position="122"/>
        <end position="138"/>
    </location>
</feature>
<keyword evidence="2" id="KW-1133">Transmembrane helix</keyword>